<comment type="caution">
    <text evidence="8">The sequence shown here is derived from an EMBL/GenBank/DDBJ whole genome shotgun (WGS) entry which is preliminary data.</text>
</comment>
<dbReference type="InterPro" id="IPR037158">
    <property type="entry name" value="Thr_synth_N_sf"/>
</dbReference>
<evidence type="ECO:0000256" key="3">
    <source>
        <dbReference type="ARBA" id="ARBA00022898"/>
    </source>
</evidence>
<dbReference type="EMBL" id="DVJS01000135">
    <property type="protein sequence ID" value="HIS97383.1"/>
    <property type="molecule type" value="Genomic_DNA"/>
</dbReference>
<dbReference type="Pfam" id="PF00291">
    <property type="entry name" value="PALP"/>
    <property type="match status" value="1"/>
</dbReference>
<feature type="domain" description="Tryptophan synthase beta chain-like PALP" evidence="6">
    <location>
        <begin position="104"/>
        <end position="416"/>
    </location>
</feature>
<dbReference type="NCBIfam" id="TIGR00260">
    <property type="entry name" value="thrC"/>
    <property type="match status" value="1"/>
</dbReference>
<feature type="domain" description="Threonine synthase N-terminal" evidence="7">
    <location>
        <begin position="2"/>
        <end position="79"/>
    </location>
</feature>
<dbReference type="InterPro" id="IPR029144">
    <property type="entry name" value="Thr_synth_N"/>
</dbReference>
<protein>
    <recommendedName>
        <fullName evidence="4">Threonine synthase</fullName>
        <ecNumber evidence="4">4.2.3.1</ecNumber>
    </recommendedName>
</protein>
<name>A0A9D1G4X2_9FIRM</name>
<reference evidence="8" key="2">
    <citation type="journal article" date="2021" name="PeerJ">
        <title>Extensive microbial diversity within the chicken gut microbiome revealed by metagenomics and culture.</title>
        <authorList>
            <person name="Gilroy R."/>
            <person name="Ravi A."/>
            <person name="Getino M."/>
            <person name="Pursley I."/>
            <person name="Horton D.L."/>
            <person name="Alikhan N.F."/>
            <person name="Baker D."/>
            <person name="Gharbi K."/>
            <person name="Hall N."/>
            <person name="Watson M."/>
            <person name="Adriaenssens E.M."/>
            <person name="Foster-Nyarko E."/>
            <person name="Jarju S."/>
            <person name="Secka A."/>
            <person name="Antonio M."/>
            <person name="Oren A."/>
            <person name="Chaudhuri R.R."/>
            <person name="La Ragione R."/>
            <person name="Hildebrand F."/>
            <person name="Pallen M.J."/>
        </authorList>
    </citation>
    <scope>NUCLEOTIDE SEQUENCE</scope>
    <source>
        <strain evidence="8">ChiHecec3B27-6122</strain>
    </source>
</reference>
<evidence type="ECO:0000256" key="1">
    <source>
        <dbReference type="ARBA" id="ARBA00001933"/>
    </source>
</evidence>
<evidence type="ECO:0000256" key="2">
    <source>
        <dbReference type="ARBA" id="ARBA00005517"/>
    </source>
</evidence>
<dbReference type="AlphaFoldDB" id="A0A9D1G4X2"/>
<dbReference type="SUPFAM" id="SSF53686">
    <property type="entry name" value="Tryptophan synthase beta subunit-like PLP-dependent enzymes"/>
    <property type="match status" value="1"/>
</dbReference>
<dbReference type="InterPro" id="IPR004450">
    <property type="entry name" value="Thr_synthase-like"/>
</dbReference>
<dbReference type="PANTHER" id="PTHR43515:SF1">
    <property type="entry name" value="THREONINE SYNTHASE-LIKE 1"/>
    <property type="match status" value="1"/>
</dbReference>
<evidence type="ECO:0000259" key="6">
    <source>
        <dbReference type="Pfam" id="PF00291"/>
    </source>
</evidence>
<gene>
    <name evidence="8" type="ORF">IAD42_05355</name>
</gene>
<dbReference type="CDD" id="cd01560">
    <property type="entry name" value="Thr-synth_2"/>
    <property type="match status" value="1"/>
</dbReference>
<evidence type="ECO:0000313" key="9">
    <source>
        <dbReference type="Proteomes" id="UP000886876"/>
    </source>
</evidence>
<dbReference type="PANTHER" id="PTHR43515">
    <property type="entry name" value="THREONINE SYNTHASE-LIKE 1"/>
    <property type="match status" value="1"/>
</dbReference>
<proteinExistence type="inferred from homology"/>
<dbReference type="GO" id="GO:0009088">
    <property type="term" value="P:threonine biosynthetic process"/>
    <property type="evidence" value="ECO:0007669"/>
    <property type="project" value="UniProtKB-UniRule"/>
</dbReference>
<accession>A0A9D1G4X2</accession>
<comment type="cofactor">
    <cofactor evidence="1 5">
        <name>pyridoxal 5'-phosphate</name>
        <dbReference type="ChEBI" id="CHEBI:597326"/>
    </cofactor>
</comment>
<evidence type="ECO:0000313" key="8">
    <source>
        <dbReference type="EMBL" id="HIS97383.1"/>
    </source>
</evidence>
<dbReference type="GO" id="GO:0004795">
    <property type="term" value="F:threonine synthase activity"/>
    <property type="evidence" value="ECO:0007669"/>
    <property type="project" value="UniProtKB-UniRule"/>
</dbReference>
<evidence type="ECO:0000256" key="4">
    <source>
        <dbReference type="NCBIfam" id="TIGR00260"/>
    </source>
</evidence>
<dbReference type="Gene3D" id="3.90.1380.10">
    <property type="entry name" value="Threonine synthase, N-terminal domain"/>
    <property type="match status" value="1"/>
</dbReference>
<organism evidence="8 9">
    <name type="scientific">Candidatus Scatomorpha pullistercoris</name>
    <dbReference type="NCBI Taxonomy" id="2840929"/>
    <lineage>
        <taxon>Bacteria</taxon>
        <taxon>Bacillati</taxon>
        <taxon>Bacillota</taxon>
        <taxon>Clostridia</taxon>
        <taxon>Eubacteriales</taxon>
        <taxon>Candidatus Scatomorpha</taxon>
    </lineage>
</organism>
<evidence type="ECO:0000259" key="7">
    <source>
        <dbReference type="Pfam" id="PF14821"/>
    </source>
</evidence>
<dbReference type="Proteomes" id="UP000886876">
    <property type="component" value="Unassembled WGS sequence"/>
</dbReference>
<evidence type="ECO:0000256" key="5">
    <source>
        <dbReference type="PIRSR" id="PIRSR604450-51"/>
    </source>
</evidence>
<keyword evidence="8" id="KW-0456">Lyase</keyword>
<keyword evidence="3 5" id="KW-0663">Pyridoxal phosphate</keyword>
<dbReference type="GO" id="GO:0005737">
    <property type="term" value="C:cytoplasm"/>
    <property type="evidence" value="ECO:0007669"/>
    <property type="project" value="TreeGrafter"/>
</dbReference>
<dbReference type="InterPro" id="IPR036052">
    <property type="entry name" value="TrpB-like_PALP_sf"/>
</dbReference>
<dbReference type="EC" id="4.2.3.1" evidence="4"/>
<dbReference type="InterPro" id="IPR001926">
    <property type="entry name" value="TrpB-like_PALP"/>
</dbReference>
<dbReference type="Pfam" id="PF14821">
    <property type="entry name" value="Thr_synth_N"/>
    <property type="match status" value="1"/>
</dbReference>
<dbReference type="Gene3D" id="3.40.50.1100">
    <property type="match status" value="2"/>
</dbReference>
<reference evidence="8" key="1">
    <citation type="submission" date="2020-10" db="EMBL/GenBank/DDBJ databases">
        <authorList>
            <person name="Gilroy R."/>
        </authorList>
    </citation>
    <scope>NUCLEOTIDE SEQUENCE</scope>
    <source>
        <strain evidence="8">ChiHecec3B27-6122</strain>
    </source>
</reference>
<feature type="modified residue" description="N6-(pyridoxal phosphate)lysine" evidence="5">
    <location>
        <position position="112"/>
    </location>
</feature>
<sequence>MEYNSTRSTGLHISASEAIAMGLAPDGGLFVPDTLPPLDGKTLAELLPFGYGERAKRILKIYLPEYSPQELDILVASSYGANFDTAAIAPVRSTDGLTSYLELWHGPTSAFKDMALQMLPHLLTTSLKKCGEQRGVCILVATSGDTGKAALEGFADVPGTKILVFYPRDGVSDVQKLQMVTQTGNNVGVCAVEGNFDDAQTGVKRIFGDRELAERLSERGWFLSSANSINWGRLLPQIVYYFSAYCDVVNSGRIKCGEPVNFCVPTGNFGNILAGWMAKEMGLPVTRFICASNANNVLTDFIETGVYDRRRPFHLTTSPSMDILVSSNLERLLYFLSKDPERVAGWMKQLSEEGRYDVGQELKTLIRRDFEAGYCDDAGTAEEIARVWREHGYLIDTHTAVASRVLGDYRARTGDKTPAIVVSTASPYKFCDSVLRALGEQTDAPGTELIGRLEKATGTTAPAPLSGLAGKNVRFDACVAPAEQKKVVEDFLG</sequence>
<comment type="similarity">
    <text evidence="2">Belongs to the threonine synthase family.</text>
</comment>